<keyword evidence="8 11" id="KW-0378">Hydrolase</keyword>
<dbReference type="SUPFAM" id="SSF56784">
    <property type="entry name" value="HAD-like"/>
    <property type="match status" value="1"/>
</dbReference>
<dbReference type="PANTHER" id="PTHR21485">
    <property type="entry name" value="HAD SUPERFAMILY MEMBERS CMAS AND KDSC"/>
    <property type="match status" value="1"/>
</dbReference>
<dbReference type="InterPro" id="IPR023214">
    <property type="entry name" value="HAD_sf"/>
</dbReference>
<evidence type="ECO:0000256" key="9">
    <source>
        <dbReference type="ARBA" id="ARBA00022842"/>
    </source>
</evidence>
<feature type="binding site" evidence="12">
    <location>
        <position position="119"/>
    </location>
    <ligand>
        <name>Mg(2+)</name>
        <dbReference type="ChEBI" id="CHEBI:18420"/>
    </ligand>
</feature>
<sequence length="187" mass="20572">MSHATTVSSTPDIQEKLRRVRHLILDVDGVLTDGRLYFDNHGNELKTFHTLDGHGIKMLQQSGVAVAIITGRRSALVEKRAHDLGITRLIQGREDKYSAFLELFANEPYDMENIAYMGDDYPDLLLMTRVGCPIAVPNAAPPVAERALFTTERSGGLGAVREVCDRIMLAQGTFEAALSPYLAETGN</sequence>
<feature type="binding site" evidence="12">
    <location>
        <position position="28"/>
    </location>
    <ligand>
        <name>substrate</name>
    </ligand>
</feature>
<comment type="caution">
    <text evidence="13">The sequence shown here is derived from an EMBL/GenBank/DDBJ whole genome shotgun (WGS) entry which is preliminary data.</text>
</comment>
<reference evidence="13 14" key="1">
    <citation type="submission" date="2020-08" db="EMBL/GenBank/DDBJ databases">
        <title>Genomic Encyclopedia of Type Strains, Phase IV (KMG-IV): sequencing the most valuable type-strain genomes for metagenomic binning, comparative biology and taxonomic classification.</title>
        <authorList>
            <person name="Goeker M."/>
        </authorList>
    </citation>
    <scope>NUCLEOTIDE SEQUENCE [LARGE SCALE GENOMIC DNA]</scope>
    <source>
        <strain evidence="13 14">DSM 11525</strain>
    </source>
</reference>
<dbReference type="EMBL" id="JACHHR010000003">
    <property type="protein sequence ID" value="MBB5212198.1"/>
    <property type="molecule type" value="Genomic_DNA"/>
</dbReference>
<dbReference type="GO" id="GO:0046872">
    <property type="term" value="F:metal ion binding"/>
    <property type="evidence" value="ECO:0007669"/>
    <property type="project" value="UniProtKB-UniRule"/>
</dbReference>
<dbReference type="CDD" id="cd01630">
    <property type="entry name" value="HAD_KDO-like"/>
    <property type="match status" value="1"/>
</dbReference>
<evidence type="ECO:0000256" key="12">
    <source>
        <dbReference type="PIRSR" id="PIRSR006118-2"/>
    </source>
</evidence>
<dbReference type="FunFam" id="3.40.50.1000:FF:000029">
    <property type="entry name" value="3-deoxy-D-manno-octulosonate 8-phosphate phosphatase KdsC"/>
    <property type="match status" value="1"/>
</dbReference>
<dbReference type="InterPro" id="IPR010023">
    <property type="entry name" value="KdsC_fam"/>
</dbReference>
<dbReference type="Pfam" id="PF08282">
    <property type="entry name" value="Hydrolase_3"/>
    <property type="match status" value="1"/>
</dbReference>
<dbReference type="SFLD" id="SFLDS00003">
    <property type="entry name" value="Haloacid_Dehalogenase"/>
    <property type="match status" value="1"/>
</dbReference>
<dbReference type="Proteomes" id="UP000563601">
    <property type="component" value="Unassembled WGS sequence"/>
</dbReference>
<evidence type="ECO:0000256" key="1">
    <source>
        <dbReference type="ARBA" id="ARBA00000898"/>
    </source>
</evidence>
<dbReference type="AlphaFoldDB" id="A0AA89THI2"/>
<dbReference type="Gene3D" id="3.40.50.1000">
    <property type="entry name" value="HAD superfamily/HAD-like"/>
    <property type="match status" value="1"/>
</dbReference>
<comment type="subunit">
    <text evidence="4 11">Homotetramer.</text>
</comment>
<proteinExistence type="inferred from homology"/>
<evidence type="ECO:0000256" key="7">
    <source>
        <dbReference type="ARBA" id="ARBA00022723"/>
    </source>
</evidence>
<dbReference type="SFLD" id="SFLDG01136">
    <property type="entry name" value="C1.6:_Phosphoserine_Phosphatas"/>
    <property type="match status" value="1"/>
</dbReference>
<dbReference type="InterPro" id="IPR036412">
    <property type="entry name" value="HAD-like_sf"/>
</dbReference>
<dbReference type="GO" id="GO:0009103">
    <property type="term" value="P:lipopolysaccharide biosynthetic process"/>
    <property type="evidence" value="ECO:0007669"/>
    <property type="project" value="UniProtKB-UniRule"/>
</dbReference>
<evidence type="ECO:0000256" key="5">
    <source>
        <dbReference type="ARBA" id="ARBA00013066"/>
    </source>
</evidence>
<feature type="binding site" evidence="12">
    <location>
        <position position="26"/>
    </location>
    <ligand>
        <name>Mg(2+)</name>
        <dbReference type="ChEBI" id="CHEBI:18420"/>
    </ligand>
</feature>
<dbReference type="InterPro" id="IPR050793">
    <property type="entry name" value="CMP-NeuNAc_synthase"/>
</dbReference>
<dbReference type="NCBIfam" id="TIGR01670">
    <property type="entry name" value="KdsC-phosphatas"/>
    <property type="match status" value="1"/>
</dbReference>
<dbReference type="GO" id="GO:0019143">
    <property type="term" value="F:3-deoxy-manno-octulosonate-8-phosphatase activity"/>
    <property type="evidence" value="ECO:0007669"/>
    <property type="project" value="UniProtKB-UniRule"/>
</dbReference>
<dbReference type="PANTHER" id="PTHR21485:SF3">
    <property type="entry name" value="N-ACYLNEURAMINATE CYTIDYLYLTRANSFERASE"/>
    <property type="match status" value="1"/>
</dbReference>
<protein>
    <recommendedName>
        <fullName evidence="6 11">3-deoxy-D-manno-octulosonate 8-phosphate phosphatase KdsC</fullName>
        <ecNumber evidence="5 11">3.1.3.45</ecNumber>
    </recommendedName>
    <alternativeName>
        <fullName evidence="10 11">KDO 8-P phosphatase</fullName>
    </alternativeName>
</protein>
<gene>
    <name evidence="13" type="ORF">HNQ53_002423</name>
</gene>
<dbReference type="SFLD" id="SFLDG01138">
    <property type="entry name" value="C1.6.2:_Deoxy-d-mannose-octulo"/>
    <property type="match status" value="1"/>
</dbReference>
<keyword evidence="11" id="KW-0448">Lipopolysaccharide biosynthesis</keyword>
<dbReference type="InterPro" id="IPR006549">
    <property type="entry name" value="HAD-SF_hydro_IIIA"/>
</dbReference>
<dbReference type="PIRSF" id="PIRSF006118">
    <property type="entry name" value="KDO8-P_Ptase"/>
    <property type="match status" value="1"/>
</dbReference>
<evidence type="ECO:0000256" key="8">
    <source>
        <dbReference type="ARBA" id="ARBA00022801"/>
    </source>
</evidence>
<dbReference type="GO" id="GO:0008781">
    <property type="term" value="F:N-acylneuraminate cytidylyltransferase activity"/>
    <property type="evidence" value="ECO:0007669"/>
    <property type="project" value="TreeGrafter"/>
</dbReference>
<comment type="catalytic activity">
    <reaction evidence="1 11">
        <text>3-deoxy-alpha-D-manno-2-octulosonate-8-phosphate + H2O = 3-deoxy-alpha-D-manno-oct-2-ulosonate + phosphate</text>
        <dbReference type="Rhea" id="RHEA:11500"/>
        <dbReference type="ChEBI" id="CHEBI:15377"/>
        <dbReference type="ChEBI" id="CHEBI:43474"/>
        <dbReference type="ChEBI" id="CHEBI:85985"/>
        <dbReference type="ChEBI" id="CHEBI:85986"/>
        <dbReference type="EC" id="3.1.3.45"/>
    </reaction>
</comment>
<organism evidence="13 14">
    <name type="scientific">Microbulbifer hydrolyticus</name>
    <dbReference type="NCBI Taxonomy" id="48074"/>
    <lineage>
        <taxon>Bacteria</taxon>
        <taxon>Pseudomonadati</taxon>
        <taxon>Pseudomonadota</taxon>
        <taxon>Gammaproteobacteria</taxon>
        <taxon>Cellvibrionales</taxon>
        <taxon>Microbulbiferaceae</taxon>
        <taxon>Microbulbifer</taxon>
    </lineage>
</organism>
<evidence type="ECO:0000256" key="11">
    <source>
        <dbReference type="PIRNR" id="PIRNR006118"/>
    </source>
</evidence>
<evidence type="ECO:0000313" key="14">
    <source>
        <dbReference type="Proteomes" id="UP000563601"/>
    </source>
</evidence>
<evidence type="ECO:0000256" key="4">
    <source>
        <dbReference type="ARBA" id="ARBA00011881"/>
    </source>
</evidence>
<dbReference type="RefSeq" id="WP_221296304.1">
    <property type="nucleotide sequence ID" value="NZ_CP047491.1"/>
</dbReference>
<accession>A0AA89THI2</accession>
<evidence type="ECO:0000256" key="2">
    <source>
        <dbReference type="ARBA" id="ARBA00001946"/>
    </source>
</evidence>
<evidence type="ECO:0000256" key="6">
    <source>
        <dbReference type="ARBA" id="ARBA00020092"/>
    </source>
</evidence>
<evidence type="ECO:0000256" key="3">
    <source>
        <dbReference type="ARBA" id="ARBA00005893"/>
    </source>
</evidence>
<evidence type="ECO:0000313" key="13">
    <source>
        <dbReference type="EMBL" id="MBB5212198.1"/>
    </source>
</evidence>
<keyword evidence="9 11" id="KW-0460">Magnesium</keyword>
<comment type="function">
    <text evidence="11">Catalyzes the hydrolysis of 3-deoxy-D-manno-octulosonate 8-phosphate (KDO 8-P) to 3-deoxy-D-manno-octulosonate (KDO) and inorganic phosphate.</text>
</comment>
<keyword evidence="7 11" id="KW-0479">Metal-binding</keyword>
<dbReference type="EC" id="3.1.3.45" evidence="5 11"/>
<evidence type="ECO:0000256" key="10">
    <source>
        <dbReference type="ARBA" id="ARBA00031051"/>
    </source>
</evidence>
<name>A0AA89THI2_9GAMM</name>
<comment type="cofactor">
    <cofactor evidence="2 11 12">
        <name>Mg(2+)</name>
        <dbReference type="ChEBI" id="CHEBI:18420"/>
    </cofactor>
</comment>
<comment type="similarity">
    <text evidence="3 11">Belongs to the KdsC family.</text>
</comment>
<dbReference type="NCBIfam" id="TIGR01662">
    <property type="entry name" value="HAD-SF-IIIA"/>
    <property type="match status" value="1"/>
</dbReference>